<dbReference type="PANTHER" id="PTHR36877">
    <property type="entry name" value="SMALL INTEGRAL MEMBRANE PROTEIN 13"/>
    <property type="match status" value="1"/>
</dbReference>
<proteinExistence type="predicted"/>
<evidence type="ECO:0000313" key="4">
    <source>
        <dbReference type="Proteomes" id="UP000594262"/>
    </source>
</evidence>
<evidence type="ECO:0000256" key="2">
    <source>
        <dbReference type="SAM" id="Phobius"/>
    </source>
</evidence>
<feature type="transmembrane region" description="Helical" evidence="2">
    <location>
        <begin position="25"/>
        <end position="48"/>
    </location>
</feature>
<dbReference type="Proteomes" id="UP000594262">
    <property type="component" value="Unplaced"/>
</dbReference>
<dbReference type="InterPro" id="IPR031851">
    <property type="entry name" value="DUF4750"/>
</dbReference>
<sequence>MDKITKIFADVFNEQTWHKVKDNTLAFSGLIFGVLVVFVLIAIGWFVVWKMFLVRFPLIRELVYGSSAESEHKLKSKRTSSASSQNGLQPRRSARLRQKQASVDTVDE</sequence>
<feature type="region of interest" description="Disordered" evidence="1">
    <location>
        <begin position="67"/>
        <end position="108"/>
    </location>
</feature>
<name>A0A7M5X3V5_9CNID</name>
<protein>
    <submittedName>
        <fullName evidence="3">Uncharacterized protein</fullName>
    </submittedName>
</protein>
<accession>A0A7M5X3V5</accession>
<reference evidence="3" key="1">
    <citation type="submission" date="2021-01" db="UniProtKB">
        <authorList>
            <consortium name="EnsemblMetazoa"/>
        </authorList>
    </citation>
    <scope>IDENTIFICATION</scope>
</reference>
<keyword evidence="2" id="KW-0812">Transmembrane</keyword>
<dbReference type="AlphaFoldDB" id="A0A7M5X3V5"/>
<keyword evidence="4" id="KW-1185">Reference proteome</keyword>
<feature type="compositionally biased region" description="Polar residues" evidence="1">
    <location>
        <begin position="99"/>
        <end position="108"/>
    </location>
</feature>
<evidence type="ECO:0000313" key="3">
    <source>
        <dbReference type="EnsemblMetazoa" id="CLYHEMP017385.1"/>
    </source>
</evidence>
<dbReference type="PANTHER" id="PTHR36877:SF1">
    <property type="entry name" value="SMALL INTEGRAL MEMBRANE PROTEIN 13"/>
    <property type="match status" value="1"/>
</dbReference>
<keyword evidence="2" id="KW-1133">Transmembrane helix</keyword>
<keyword evidence="2" id="KW-0472">Membrane</keyword>
<dbReference type="Pfam" id="PF15938">
    <property type="entry name" value="DUF4750"/>
    <property type="match status" value="1"/>
</dbReference>
<evidence type="ECO:0000256" key="1">
    <source>
        <dbReference type="SAM" id="MobiDB-lite"/>
    </source>
</evidence>
<feature type="compositionally biased region" description="Polar residues" evidence="1">
    <location>
        <begin position="79"/>
        <end position="88"/>
    </location>
</feature>
<dbReference type="EnsemblMetazoa" id="CLYHEMT017385.1">
    <property type="protein sequence ID" value="CLYHEMP017385.1"/>
    <property type="gene ID" value="CLYHEMG017385"/>
</dbReference>
<organism evidence="3 4">
    <name type="scientific">Clytia hemisphaerica</name>
    <dbReference type="NCBI Taxonomy" id="252671"/>
    <lineage>
        <taxon>Eukaryota</taxon>
        <taxon>Metazoa</taxon>
        <taxon>Cnidaria</taxon>
        <taxon>Hydrozoa</taxon>
        <taxon>Hydroidolina</taxon>
        <taxon>Leptothecata</taxon>
        <taxon>Obeliida</taxon>
        <taxon>Clytiidae</taxon>
        <taxon>Clytia</taxon>
    </lineage>
</organism>
<dbReference type="OrthoDB" id="25586at2759"/>